<keyword evidence="1" id="KW-0808">Transferase</keyword>
<sequence length="210" mass="23893">MNRSGKFVTLMQEDKNNVIKAYNNIAGWFAENRYTGLLEKPYLDMLIHHIGKGAKVLDLGCGTGIPVITYLLQQGMQVLGVDASHSMLDIAIHNFPEVDFQQADMRNLSLHQKFDAIIAWHSFFHLPPEDQPPMFRIFSNHLNPGGILLFTSGTKHSEVLSFMGGENVYHGSLDTQEYRDLLELHQFKILQYREDDPECGNATIWMTQLA</sequence>
<organism evidence="3 4">
    <name type="scientific">Filimonas zeae</name>
    <dbReference type="NCBI Taxonomy" id="1737353"/>
    <lineage>
        <taxon>Bacteria</taxon>
        <taxon>Pseudomonadati</taxon>
        <taxon>Bacteroidota</taxon>
        <taxon>Chitinophagia</taxon>
        <taxon>Chitinophagales</taxon>
        <taxon>Chitinophagaceae</taxon>
        <taxon>Filimonas</taxon>
    </lineage>
</organism>
<dbReference type="GO" id="GO:0032259">
    <property type="term" value="P:methylation"/>
    <property type="evidence" value="ECO:0007669"/>
    <property type="project" value="UniProtKB-KW"/>
</dbReference>
<gene>
    <name evidence="3" type="ORF">GCM10011379_14420</name>
</gene>
<dbReference type="PANTHER" id="PTHR43861">
    <property type="entry name" value="TRANS-ACONITATE 2-METHYLTRANSFERASE-RELATED"/>
    <property type="match status" value="1"/>
</dbReference>
<name>A0A917ITY4_9BACT</name>
<dbReference type="InterPro" id="IPR029063">
    <property type="entry name" value="SAM-dependent_MTases_sf"/>
</dbReference>
<dbReference type="Gene3D" id="3.40.50.150">
    <property type="entry name" value="Vaccinia Virus protein VP39"/>
    <property type="match status" value="1"/>
</dbReference>
<dbReference type="CDD" id="cd02440">
    <property type="entry name" value="AdoMet_MTases"/>
    <property type="match status" value="1"/>
</dbReference>
<keyword evidence="4" id="KW-1185">Reference proteome</keyword>
<proteinExistence type="predicted"/>
<evidence type="ECO:0000256" key="1">
    <source>
        <dbReference type="ARBA" id="ARBA00022679"/>
    </source>
</evidence>
<dbReference type="SUPFAM" id="SSF53335">
    <property type="entry name" value="S-adenosyl-L-methionine-dependent methyltransferases"/>
    <property type="match status" value="1"/>
</dbReference>
<evidence type="ECO:0000259" key="2">
    <source>
        <dbReference type="Pfam" id="PF13649"/>
    </source>
</evidence>
<dbReference type="GO" id="GO:0008168">
    <property type="term" value="F:methyltransferase activity"/>
    <property type="evidence" value="ECO:0007669"/>
    <property type="project" value="UniProtKB-KW"/>
</dbReference>
<dbReference type="AlphaFoldDB" id="A0A917ITY4"/>
<dbReference type="EMBL" id="BMIB01000002">
    <property type="protein sequence ID" value="GGH63477.1"/>
    <property type="molecule type" value="Genomic_DNA"/>
</dbReference>
<feature type="domain" description="Methyltransferase" evidence="2">
    <location>
        <begin position="56"/>
        <end position="146"/>
    </location>
</feature>
<reference evidence="3" key="1">
    <citation type="journal article" date="2014" name="Int. J. Syst. Evol. Microbiol.">
        <title>Complete genome sequence of Corynebacterium casei LMG S-19264T (=DSM 44701T), isolated from a smear-ripened cheese.</title>
        <authorList>
            <consortium name="US DOE Joint Genome Institute (JGI-PGF)"/>
            <person name="Walter F."/>
            <person name="Albersmeier A."/>
            <person name="Kalinowski J."/>
            <person name="Ruckert C."/>
        </authorList>
    </citation>
    <scope>NUCLEOTIDE SEQUENCE</scope>
    <source>
        <strain evidence="3">CGMCC 1.15290</strain>
    </source>
</reference>
<keyword evidence="3" id="KW-0489">Methyltransferase</keyword>
<reference evidence="3" key="2">
    <citation type="submission" date="2020-09" db="EMBL/GenBank/DDBJ databases">
        <authorList>
            <person name="Sun Q."/>
            <person name="Zhou Y."/>
        </authorList>
    </citation>
    <scope>NUCLEOTIDE SEQUENCE</scope>
    <source>
        <strain evidence="3">CGMCC 1.15290</strain>
    </source>
</reference>
<dbReference type="Pfam" id="PF13649">
    <property type="entry name" value="Methyltransf_25"/>
    <property type="match status" value="1"/>
</dbReference>
<evidence type="ECO:0000313" key="4">
    <source>
        <dbReference type="Proteomes" id="UP000627292"/>
    </source>
</evidence>
<dbReference type="Proteomes" id="UP000627292">
    <property type="component" value="Unassembled WGS sequence"/>
</dbReference>
<evidence type="ECO:0000313" key="3">
    <source>
        <dbReference type="EMBL" id="GGH63477.1"/>
    </source>
</evidence>
<accession>A0A917ITY4</accession>
<dbReference type="InterPro" id="IPR041698">
    <property type="entry name" value="Methyltransf_25"/>
</dbReference>
<comment type="caution">
    <text evidence="3">The sequence shown here is derived from an EMBL/GenBank/DDBJ whole genome shotgun (WGS) entry which is preliminary data.</text>
</comment>
<protein>
    <submittedName>
        <fullName evidence="3">Methyltransferase</fullName>
    </submittedName>
</protein>